<dbReference type="RefSeq" id="WP_386433712.1">
    <property type="nucleotide sequence ID" value="NZ_JBHSBB010000018.1"/>
</dbReference>
<keyword evidence="2" id="KW-1185">Reference proteome</keyword>
<organism evidence="1 2">
    <name type="scientific">Streptomyces polygonati</name>
    <dbReference type="NCBI Taxonomy" id="1617087"/>
    <lineage>
        <taxon>Bacteria</taxon>
        <taxon>Bacillati</taxon>
        <taxon>Actinomycetota</taxon>
        <taxon>Actinomycetes</taxon>
        <taxon>Kitasatosporales</taxon>
        <taxon>Streptomycetaceae</taxon>
        <taxon>Streptomyces</taxon>
    </lineage>
</organism>
<reference evidence="2" key="1">
    <citation type="journal article" date="2019" name="Int. J. Syst. Evol. Microbiol.">
        <title>The Global Catalogue of Microorganisms (GCM) 10K type strain sequencing project: providing services to taxonomists for standard genome sequencing and annotation.</title>
        <authorList>
            <consortium name="The Broad Institute Genomics Platform"/>
            <consortium name="The Broad Institute Genome Sequencing Center for Infectious Disease"/>
            <person name="Wu L."/>
            <person name="Ma J."/>
        </authorList>
    </citation>
    <scope>NUCLEOTIDE SEQUENCE [LARGE SCALE GENOMIC DNA]</scope>
    <source>
        <strain evidence="2">CGMCC 4.7237</strain>
    </source>
</reference>
<accession>A0ABV8HS85</accession>
<dbReference type="EMBL" id="JBHSBB010000018">
    <property type="protein sequence ID" value="MFC4034820.1"/>
    <property type="molecule type" value="Genomic_DNA"/>
</dbReference>
<comment type="caution">
    <text evidence="1">The sequence shown here is derived from an EMBL/GenBank/DDBJ whole genome shotgun (WGS) entry which is preliminary data.</text>
</comment>
<protein>
    <recommendedName>
        <fullName evidence="3">Secreted protein</fullName>
    </recommendedName>
</protein>
<evidence type="ECO:0000313" key="2">
    <source>
        <dbReference type="Proteomes" id="UP001595765"/>
    </source>
</evidence>
<dbReference type="Proteomes" id="UP001595765">
    <property type="component" value="Unassembled WGS sequence"/>
</dbReference>
<name>A0ABV8HS85_9ACTN</name>
<evidence type="ECO:0000313" key="1">
    <source>
        <dbReference type="EMBL" id="MFC4034820.1"/>
    </source>
</evidence>
<proteinExistence type="predicted"/>
<evidence type="ECO:0008006" key="3">
    <source>
        <dbReference type="Google" id="ProtNLM"/>
    </source>
</evidence>
<sequence>MGIVVLVLLVLVAAGAAWNGRVVIPPDQVGIVRRRAGRADPTFRRITPHDTRGLQARTLPSNGVSWLVPGLYSVVLVPLVHVPEGMVGLVTAQEGRGRPPERPLGLHVDCDSFQDGQAFLSGGGEQGRQVTTLAGGQS</sequence>
<gene>
    <name evidence="1" type="ORF">ACFO3J_25620</name>
</gene>